<dbReference type="RefSeq" id="WP_305013358.1">
    <property type="nucleotide sequence ID" value="NZ_JAUQSX010000012.1"/>
</dbReference>
<dbReference type="InterPro" id="IPR036457">
    <property type="entry name" value="PPM-type-like_dom_sf"/>
</dbReference>
<sequence>MRNILTACATRQSKQVNQDACASSANAIVVADGLGSFFKAEVASRLAAEALKSKLDTADDTQLSQSKWFEQAFDEVQRELKASPLANLTDVPSTHKQEQAFGTTLLCAAAHGETLTIAYVGNGAILHLRGGFNEFPATRILPWNALNYLNPHNVPQDGRSAMNRYIAPVSEGYQAVPTVLQLRQDLRGAGDILIVCSDGIHTADDVQVGRDNEGNIWQSGDQTLVILYQMLGDFLQQSEQSASDLQVVLERYLDRLANEKLIDDDCTVGVLITPTALAYYAPKISETQQPETVVSTEEVSADGTA</sequence>
<keyword evidence="3" id="KW-1185">Reference proteome</keyword>
<dbReference type="EMBL" id="JAUQSX010000012">
    <property type="protein sequence ID" value="MDO7848691.1"/>
    <property type="molecule type" value="Genomic_DNA"/>
</dbReference>
<name>A0ABT9AIA9_9BACT</name>
<proteinExistence type="predicted"/>
<dbReference type="InterPro" id="IPR001932">
    <property type="entry name" value="PPM-type_phosphatase-like_dom"/>
</dbReference>
<dbReference type="Proteomes" id="UP001167796">
    <property type="component" value="Unassembled WGS sequence"/>
</dbReference>
<dbReference type="GO" id="GO:0004722">
    <property type="term" value="F:protein serine/threonine phosphatase activity"/>
    <property type="evidence" value="ECO:0007669"/>
    <property type="project" value="UniProtKB-EC"/>
</dbReference>
<evidence type="ECO:0000313" key="3">
    <source>
        <dbReference type="Proteomes" id="UP001167796"/>
    </source>
</evidence>
<dbReference type="Gene3D" id="3.60.40.10">
    <property type="entry name" value="PPM-type phosphatase domain"/>
    <property type="match status" value="1"/>
</dbReference>
<reference evidence="2" key="1">
    <citation type="submission" date="2023-07" db="EMBL/GenBank/DDBJ databases">
        <authorList>
            <person name="Kim M.K."/>
        </authorList>
    </citation>
    <scope>NUCLEOTIDE SEQUENCE</scope>
    <source>
        <strain evidence="2">M29</strain>
    </source>
</reference>
<dbReference type="SUPFAM" id="SSF81606">
    <property type="entry name" value="PP2C-like"/>
    <property type="match status" value="1"/>
</dbReference>
<dbReference type="Pfam" id="PF13672">
    <property type="entry name" value="PP2C_2"/>
    <property type="match status" value="1"/>
</dbReference>
<feature type="domain" description="PPM-type phosphatase" evidence="1">
    <location>
        <begin position="4"/>
        <end position="273"/>
    </location>
</feature>
<dbReference type="SMART" id="SM00332">
    <property type="entry name" value="PP2Cc"/>
    <property type="match status" value="1"/>
</dbReference>
<dbReference type="EC" id="3.1.3.16" evidence="2"/>
<evidence type="ECO:0000259" key="1">
    <source>
        <dbReference type="PROSITE" id="PS51746"/>
    </source>
</evidence>
<comment type="caution">
    <text evidence="2">The sequence shown here is derived from an EMBL/GenBank/DDBJ whole genome shotgun (WGS) entry which is preliminary data.</text>
</comment>
<organism evidence="2 3">
    <name type="scientific">Hymenobacter mellowenesis</name>
    <dbReference type="NCBI Taxonomy" id="3063995"/>
    <lineage>
        <taxon>Bacteria</taxon>
        <taxon>Pseudomonadati</taxon>
        <taxon>Bacteroidota</taxon>
        <taxon>Cytophagia</taxon>
        <taxon>Cytophagales</taxon>
        <taxon>Hymenobacteraceae</taxon>
        <taxon>Hymenobacter</taxon>
    </lineage>
</organism>
<keyword evidence="2" id="KW-0378">Hydrolase</keyword>
<dbReference type="PROSITE" id="PS51746">
    <property type="entry name" value="PPM_2"/>
    <property type="match status" value="1"/>
</dbReference>
<protein>
    <submittedName>
        <fullName evidence="2">PP2C family serine/threonine-protein phosphatase</fullName>
        <ecNumber evidence="2">3.1.3.16</ecNumber>
    </submittedName>
</protein>
<accession>A0ABT9AIA9</accession>
<gene>
    <name evidence="2" type="ORF">Q5H92_20160</name>
</gene>
<evidence type="ECO:0000313" key="2">
    <source>
        <dbReference type="EMBL" id="MDO7848691.1"/>
    </source>
</evidence>